<protein>
    <submittedName>
        <fullName evidence="1">Uncharacterized protein</fullName>
    </submittedName>
</protein>
<dbReference type="Proteomes" id="UP000001176">
    <property type="component" value="Chromosome"/>
</dbReference>
<dbReference type="KEGG" id="gdi:GDI0239"/>
<proteinExistence type="predicted"/>
<name>A9H2P7_GLUDA</name>
<dbReference type="AlphaFoldDB" id="A9H2P7"/>
<evidence type="ECO:0000313" key="2">
    <source>
        <dbReference type="Proteomes" id="UP000001176"/>
    </source>
</evidence>
<gene>
    <name evidence="1" type="ordered locus">GDI0239</name>
</gene>
<organism evidence="1 2">
    <name type="scientific">Gluconacetobacter diazotrophicus (strain ATCC 49037 / DSM 5601 / CCUG 37298 / CIP 103539 / LMG 7603 / PAl5)</name>
    <dbReference type="NCBI Taxonomy" id="272568"/>
    <lineage>
        <taxon>Bacteria</taxon>
        <taxon>Pseudomonadati</taxon>
        <taxon>Pseudomonadota</taxon>
        <taxon>Alphaproteobacteria</taxon>
        <taxon>Acetobacterales</taxon>
        <taxon>Acetobacteraceae</taxon>
        <taxon>Gluconacetobacter</taxon>
    </lineage>
</organism>
<sequence>MIDIFRCPGFPIFYFIPDILLWKKETFHVVISNTMMTWPRREVWNSASVMGW</sequence>
<reference evidence="1 2" key="1">
    <citation type="journal article" date="2009" name="BMC Genomics">
        <title>Complete genome sequence of the sugarcane nitrogen-fixing endophyte Gluconacetobacter diazotrophicus Pal5.</title>
        <authorList>
            <person name="Bertalan M."/>
            <person name="Albano R."/>
            <person name="Padua V."/>
            <person name="Rouws L."/>
            <person name="Rojas C."/>
            <person name="Hemerly A."/>
            <person name="Teixeira K."/>
            <person name="Schwab S."/>
            <person name="Araujo J."/>
            <person name="Oliveira A."/>
            <person name="Franca L."/>
            <person name="Magalhaes V."/>
            <person name="Alqueres S."/>
            <person name="Cardoso A."/>
            <person name="Almeida W."/>
            <person name="Loureiro M.M."/>
            <person name="Nogueira E."/>
            <person name="Cidade D."/>
            <person name="Oliveira D."/>
            <person name="Simao T."/>
            <person name="Macedo J."/>
            <person name="Valadao A."/>
            <person name="Dreschsel M."/>
            <person name="Freitas F."/>
            <person name="Vidal M."/>
            <person name="Guedes H."/>
            <person name="Rodrigues E."/>
            <person name="Meneses C."/>
            <person name="Brioso P."/>
            <person name="Pozzer L."/>
            <person name="Figueiredo D."/>
            <person name="Montano H."/>
            <person name="Junior J."/>
            <person name="Filho G."/>
            <person name="Flores V."/>
            <person name="Ferreira B."/>
            <person name="Branco A."/>
            <person name="Gonzalez P."/>
            <person name="Guillobel H."/>
            <person name="Lemos M."/>
            <person name="Seibel L."/>
            <person name="Macedo J."/>
            <person name="Alves-Ferreira M."/>
            <person name="Sachetto-Martins G."/>
            <person name="Coelho A."/>
            <person name="Santos E."/>
            <person name="Amaral G."/>
            <person name="Neves A."/>
            <person name="Pacheco A.B."/>
            <person name="Carvalho D."/>
            <person name="Lery L."/>
            <person name="Bisch P."/>
            <person name="Rossle S.C."/>
            <person name="Urmenyi T."/>
            <person name="Kruger W.V."/>
            <person name="Martins O."/>
            <person name="Baldani J.I."/>
            <person name="Ferreira P.C."/>
        </authorList>
    </citation>
    <scope>NUCLEOTIDE SEQUENCE [LARGE SCALE GENOMIC DNA]</scope>
    <source>
        <strain evidence="2">ATCC 49037 / DSM 5601 / CCUG 37298 / CIP 103539 / LMG 7603 / PAl5</strain>
    </source>
</reference>
<dbReference type="EMBL" id="AM889285">
    <property type="protein sequence ID" value="CAP54182.1"/>
    <property type="molecule type" value="Genomic_DNA"/>
</dbReference>
<keyword evidence="2" id="KW-1185">Reference proteome</keyword>
<evidence type="ECO:0000313" key="1">
    <source>
        <dbReference type="EMBL" id="CAP54182.1"/>
    </source>
</evidence>
<accession>A9H2P7</accession>